<dbReference type="GO" id="GO:0009341">
    <property type="term" value="C:beta-galactosidase complex"/>
    <property type="evidence" value="ECO:0007669"/>
    <property type="project" value="InterPro"/>
</dbReference>
<evidence type="ECO:0000259" key="4">
    <source>
        <dbReference type="Pfam" id="PF02449"/>
    </source>
</evidence>
<dbReference type="AlphaFoldDB" id="A0A286RE09"/>
<sequence length="873" mass="98451">MRRNVAFDCILILLLGLLCFGATPSRGEETATPGKLFPFVLSYEPTDSITNISEWLDRPAGKHGFIRAENGHFVTDAGRIRLWATNLCFEACFPTKEEAERLARRLASLGINCVRMHHMDNRHIWGKSPNKLTIDPEMLDKLDYLIYQLKLHGIYTNLNLHVSREFGPAEGFPAVEGLPNYDKGIDNFEPRMIEYQKKYARDLLTHVNPYTGTAYINEPAIAMVEINNENAAFDEYRKGAFDHLPEPYASQLRKLWNAWLKKKYGSDDALRKAWNAQRQPLGEEILKNRDFSGQWEKVWNLQRDNLSEVVAEVIPNGFQGKPALRLRVIRNGQETWIPQLSQGGFSVQKGQVYTLRFWLKADKPGRIDVNCMMNHDPWQRLGLSADVQTSAEWKEYRLSFVADRDDPNARITFSQLRPGTYELADVSLRPGGVIGLEEGQSLADQTVPIVPARGPQMTAAARADFADFLWELERDYWWGMYRFLKEELKLKPLVAGTQLSYSPVHIQAGLDYIDSHAYWQHPVFPGRPWDPENWYVRSLALVNQPGGTLSGLASRRVEGLPFTVSEYNHPAPNEYAAEGFPMIAAFGAFQDWDGIFSFTYSHSRDYEPRKITGFFDIKSEVTKLVHMPACVAMFYRGDVQPATQAVVVGMTREKEQSILRETLNPWALTADRLGIPANLSLLHRVAMALKEPSDSVPPPTLSAEQKVFLSDTQQICWDVSQPGAGVFLVNSPKTKLVTGFPAGRTFNLNGIQIQIGETELGWATVSLTVIKGDGFDRPGRILLAATGKAQNTGWDFRKEGDRVTVGRRWGDEPILCEGVPARIVLPVSSSRVKVYALDEAGRRRDAVTVSGGDQAVVEIGPQFRTLWYEIEIQ</sequence>
<name>A0A286RE09_9BACT</name>
<evidence type="ECO:0000256" key="2">
    <source>
        <dbReference type="ARBA" id="ARBA00023295"/>
    </source>
</evidence>
<dbReference type="EMBL" id="CP018477">
    <property type="protein sequence ID" value="ASV74198.1"/>
    <property type="molecule type" value="Genomic_DNA"/>
</dbReference>
<evidence type="ECO:0008006" key="7">
    <source>
        <dbReference type="Google" id="ProtNLM"/>
    </source>
</evidence>
<dbReference type="InterPro" id="IPR017853">
    <property type="entry name" value="GH"/>
</dbReference>
<dbReference type="Gene3D" id="3.20.20.80">
    <property type="entry name" value="Glycosidases"/>
    <property type="match status" value="1"/>
</dbReference>
<dbReference type="SUPFAM" id="SSF49785">
    <property type="entry name" value="Galactose-binding domain-like"/>
    <property type="match status" value="1"/>
</dbReference>
<dbReference type="Proteomes" id="UP000215086">
    <property type="component" value="Chromosome"/>
</dbReference>
<feature type="domain" description="CBM-cenC" evidence="3">
    <location>
        <begin position="284"/>
        <end position="413"/>
    </location>
</feature>
<dbReference type="KEGG" id="ttf:THTE_1596"/>
<reference evidence="5 6" key="1">
    <citation type="journal article" name="Front. Microbiol.">
        <title>Sugar Metabolism of the First Thermophilic Planctomycete Thermogutta terrifontis: Comparative Genomic and Transcriptomic Approaches.</title>
        <authorList>
            <person name="Elcheninov A.G."/>
            <person name="Menzel P."/>
            <person name="Gudbergsdottir S.R."/>
            <person name="Slesarev A.I."/>
            <person name="Kadnikov V.V."/>
            <person name="Krogh A."/>
            <person name="Bonch-Osmolovskaya E.A."/>
            <person name="Peng X."/>
            <person name="Kublanov I.V."/>
        </authorList>
    </citation>
    <scope>NUCLEOTIDE SEQUENCE [LARGE SCALE GENOMIC DNA]</scope>
    <source>
        <strain evidence="5 6">R1</strain>
    </source>
</reference>
<dbReference type="Gene3D" id="2.60.120.260">
    <property type="entry name" value="Galactose-binding domain-like"/>
    <property type="match status" value="1"/>
</dbReference>
<dbReference type="GO" id="GO:0004565">
    <property type="term" value="F:beta-galactosidase activity"/>
    <property type="evidence" value="ECO:0007669"/>
    <property type="project" value="InterPro"/>
</dbReference>
<accession>A0A286RE09</accession>
<dbReference type="SUPFAM" id="SSF51445">
    <property type="entry name" value="(Trans)glycosidases"/>
    <property type="match status" value="1"/>
</dbReference>
<evidence type="ECO:0000313" key="5">
    <source>
        <dbReference type="EMBL" id="ASV74198.1"/>
    </source>
</evidence>
<keyword evidence="1" id="KW-0378">Hydrolase</keyword>
<evidence type="ECO:0000259" key="3">
    <source>
        <dbReference type="Pfam" id="PF02018"/>
    </source>
</evidence>
<dbReference type="InterPro" id="IPR003305">
    <property type="entry name" value="CenC_carb-bd"/>
</dbReference>
<dbReference type="InterPro" id="IPR008979">
    <property type="entry name" value="Galactose-bd-like_sf"/>
</dbReference>
<dbReference type="Pfam" id="PF02018">
    <property type="entry name" value="CBM_4_9"/>
    <property type="match status" value="1"/>
</dbReference>
<dbReference type="InterPro" id="IPR013529">
    <property type="entry name" value="Glyco_hydro_42_N"/>
</dbReference>
<evidence type="ECO:0000256" key="1">
    <source>
        <dbReference type="ARBA" id="ARBA00022801"/>
    </source>
</evidence>
<keyword evidence="2" id="KW-0326">Glycosidase</keyword>
<evidence type="ECO:0000313" key="6">
    <source>
        <dbReference type="Proteomes" id="UP000215086"/>
    </source>
</evidence>
<protein>
    <recommendedName>
        <fullName evidence="7">CBM-cenC domain-containing protein</fullName>
    </recommendedName>
</protein>
<keyword evidence="6" id="KW-1185">Reference proteome</keyword>
<organism evidence="5 6">
    <name type="scientific">Thermogutta terrifontis</name>
    <dbReference type="NCBI Taxonomy" id="1331910"/>
    <lineage>
        <taxon>Bacteria</taxon>
        <taxon>Pseudomonadati</taxon>
        <taxon>Planctomycetota</taxon>
        <taxon>Planctomycetia</taxon>
        <taxon>Pirellulales</taxon>
        <taxon>Thermoguttaceae</taxon>
        <taxon>Thermogutta</taxon>
    </lineage>
</organism>
<proteinExistence type="predicted"/>
<dbReference type="Pfam" id="PF02449">
    <property type="entry name" value="Glyco_hydro_42"/>
    <property type="match status" value="1"/>
</dbReference>
<gene>
    <name evidence="5" type="ORF">THTE_1596</name>
</gene>
<dbReference type="OrthoDB" id="9771116at2"/>
<dbReference type="GO" id="GO:0005975">
    <property type="term" value="P:carbohydrate metabolic process"/>
    <property type="evidence" value="ECO:0007669"/>
    <property type="project" value="InterPro"/>
</dbReference>
<dbReference type="RefSeq" id="WP_095414587.1">
    <property type="nucleotide sequence ID" value="NZ_CP018477.1"/>
</dbReference>
<feature type="domain" description="Glycoside hydrolase family 42 N-terminal" evidence="4">
    <location>
        <begin position="194"/>
        <end position="276"/>
    </location>
</feature>